<feature type="region of interest" description="Disordered" evidence="1">
    <location>
        <begin position="464"/>
        <end position="493"/>
    </location>
</feature>
<keyword evidence="4" id="KW-1185">Reference proteome</keyword>
<dbReference type="Proteomes" id="UP001365128">
    <property type="component" value="Unassembled WGS sequence"/>
</dbReference>
<dbReference type="InterPro" id="IPR011009">
    <property type="entry name" value="Kinase-like_dom_sf"/>
</dbReference>
<evidence type="ECO:0000313" key="3">
    <source>
        <dbReference type="EMBL" id="KAK7543204.1"/>
    </source>
</evidence>
<dbReference type="PANTHER" id="PTHR21310">
    <property type="entry name" value="AMINOGLYCOSIDE PHOSPHOTRANSFERASE-RELATED-RELATED"/>
    <property type="match status" value="1"/>
</dbReference>
<dbReference type="Pfam" id="PF01636">
    <property type="entry name" value="APH"/>
    <property type="match status" value="1"/>
</dbReference>
<sequence length="536" mass="62366">MEPRMPFDDVAWEKSDNIARSWIRKVLEDDSLIALGHKVAKHRGGKPIEVQTPPAGSFNVIIATVFEDGGKALIRLAKPAVSMFPEEKTRLEVATMRFVQAQTTIPVPLILEWGTKEESPCDLGPFIIMEWVENDMDLCDALKDPNLPEGNRPVLDPAIPDEKLRKIYRQLAGILVQLSRPSAERIGAISQVGDEWEVDQRPLTFGMAELVQLGTVPRSKAPSGTFSSSTSYFRFLADLLLEHLVHQRNDAVKGEDDCRRKYVARQLFRKLAREDRLAWKTKPPFRLWSDDFRPANVLVSKDLAVSGVIDWEWMYFAPPEFSHSPPWWLLIEMPEYWQEGLEDWADNYEKRLETFLEELKTVENEFISHSQLEEGNYLSDRMRKCWDDGDFWVFYALRKSFAFDAIFWHKICPRFFGFGVEEWEKGVELLGDELKDMEEVVEKKVKEMETRELAWDYDGPDFETLNKKEKKEEEEEEEEEKEEENSTVSRTEFDALRKEHDALKQEHELLKARVDRLFTHLGLEQDQDEQSKTAEG</sequence>
<proteinExistence type="predicted"/>
<dbReference type="InterPro" id="IPR051678">
    <property type="entry name" value="AGP_Transferase"/>
</dbReference>
<dbReference type="InterPro" id="IPR002575">
    <property type="entry name" value="Aminoglycoside_PTrfase"/>
</dbReference>
<evidence type="ECO:0000313" key="4">
    <source>
        <dbReference type="Proteomes" id="UP001365128"/>
    </source>
</evidence>
<dbReference type="EMBL" id="JBBPDW010000021">
    <property type="protein sequence ID" value="KAK7543204.1"/>
    <property type="molecule type" value="Genomic_DNA"/>
</dbReference>
<reference evidence="3 4" key="1">
    <citation type="submission" date="2024-04" db="EMBL/GenBank/DDBJ databases">
        <title>Phyllosticta paracitricarpa is synonymous to the EU quarantine fungus P. citricarpa based on phylogenomic analyses.</title>
        <authorList>
            <consortium name="Lawrence Berkeley National Laboratory"/>
            <person name="Van Ingen-Buijs V.A."/>
            <person name="Van Westerhoven A.C."/>
            <person name="Haridas S."/>
            <person name="Skiadas P."/>
            <person name="Martin F."/>
            <person name="Groenewald J.Z."/>
            <person name="Crous P.W."/>
            <person name="Seidl M.F."/>
        </authorList>
    </citation>
    <scope>NUCLEOTIDE SEQUENCE [LARGE SCALE GENOMIC DNA]</scope>
    <source>
        <strain evidence="3 4">CBS 122670</strain>
    </source>
</reference>
<feature type="compositionally biased region" description="Acidic residues" evidence="1">
    <location>
        <begin position="472"/>
        <end position="485"/>
    </location>
</feature>
<evidence type="ECO:0000259" key="2">
    <source>
        <dbReference type="Pfam" id="PF01636"/>
    </source>
</evidence>
<name>A0ABR1M7N4_9PEZI</name>
<protein>
    <submittedName>
        <fullName evidence="3">Phosphotransferase family protein</fullName>
    </submittedName>
</protein>
<dbReference type="PANTHER" id="PTHR21310:SF37">
    <property type="entry name" value="AMINOGLYCOSIDE PHOSPHOTRANSFERASE DOMAIN-CONTAINING PROTEIN"/>
    <property type="match status" value="1"/>
</dbReference>
<evidence type="ECO:0000256" key="1">
    <source>
        <dbReference type="SAM" id="MobiDB-lite"/>
    </source>
</evidence>
<accession>A0ABR1M7N4</accession>
<feature type="domain" description="Aminoglycoside phosphotransferase" evidence="2">
    <location>
        <begin position="71"/>
        <end position="320"/>
    </location>
</feature>
<comment type="caution">
    <text evidence="3">The sequence shown here is derived from an EMBL/GenBank/DDBJ whole genome shotgun (WGS) entry which is preliminary data.</text>
</comment>
<organism evidence="3 4">
    <name type="scientific">Phyllosticta citricarpa</name>
    <dbReference type="NCBI Taxonomy" id="55181"/>
    <lineage>
        <taxon>Eukaryota</taxon>
        <taxon>Fungi</taxon>
        <taxon>Dikarya</taxon>
        <taxon>Ascomycota</taxon>
        <taxon>Pezizomycotina</taxon>
        <taxon>Dothideomycetes</taxon>
        <taxon>Dothideomycetes incertae sedis</taxon>
        <taxon>Botryosphaeriales</taxon>
        <taxon>Phyllostictaceae</taxon>
        <taxon>Phyllosticta</taxon>
    </lineage>
</organism>
<dbReference type="SUPFAM" id="SSF56112">
    <property type="entry name" value="Protein kinase-like (PK-like)"/>
    <property type="match status" value="1"/>
</dbReference>
<dbReference type="Gene3D" id="3.90.1200.10">
    <property type="match status" value="1"/>
</dbReference>
<gene>
    <name evidence="3" type="ORF">IWX46DRAFT_156244</name>
</gene>